<dbReference type="AlphaFoldDB" id="A0A345XU13"/>
<dbReference type="Proteomes" id="UP000254425">
    <property type="component" value="Chromosome"/>
</dbReference>
<dbReference type="GO" id="GO:0003677">
    <property type="term" value="F:DNA binding"/>
    <property type="evidence" value="ECO:0007669"/>
    <property type="project" value="InterPro"/>
</dbReference>
<dbReference type="Gene3D" id="1.10.260.40">
    <property type="entry name" value="lambda repressor-like DNA-binding domains"/>
    <property type="match status" value="1"/>
</dbReference>
<protein>
    <submittedName>
        <fullName evidence="3">XRE family transcriptional regulator</fullName>
    </submittedName>
</protein>
<proteinExistence type="predicted"/>
<name>A0A345XU13_9ACTN</name>
<dbReference type="CDD" id="cd00093">
    <property type="entry name" value="HTH_XRE"/>
    <property type="match status" value="1"/>
</dbReference>
<gene>
    <name evidence="3" type="ORF">DVA86_23250</name>
</gene>
<evidence type="ECO:0000313" key="3">
    <source>
        <dbReference type="EMBL" id="AXK35129.1"/>
    </source>
</evidence>
<keyword evidence="4" id="KW-1185">Reference proteome</keyword>
<sequence length="294" mass="32337">MGVNGTTRTERAAATDSTGQAVGLSEAEDESAAVLRAVGRVIKSCRERAGLTQTELGSAIGYGYEQVSSVERGRRAPQPEFLEAADRALDTGGMLAALKKDVAEARYPKKVRDLAKLEAEAVELGAYANAVVHGLFQTEEYARALYCNRRPAYTEDEIERYVAARMSRQDIFDRRPLPTLTFVQDEVTLRRPIGGAMVMRRQLERLLEIGQLRNVDIQVMPTDREEHAGLGGAFQVLRMGDGGTVVRVEAQAYSQSITVPKSARVLESQYGIIRSQALTPRESQSFIEKVLGET</sequence>
<accession>A0A345XU13</accession>
<evidence type="ECO:0000313" key="4">
    <source>
        <dbReference type="Proteomes" id="UP000254425"/>
    </source>
</evidence>
<organism evidence="3 4">
    <name type="scientific">Streptomyces armeniacus</name>
    <dbReference type="NCBI Taxonomy" id="83291"/>
    <lineage>
        <taxon>Bacteria</taxon>
        <taxon>Bacillati</taxon>
        <taxon>Actinomycetota</taxon>
        <taxon>Actinomycetes</taxon>
        <taxon>Kitasatosporales</taxon>
        <taxon>Streptomycetaceae</taxon>
        <taxon>Streptomyces</taxon>
    </lineage>
</organism>
<dbReference type="KEGG" id="sarm:DVA86_23250"/>
<reference evidence="3 4" key="1">
    <citation type="submission" date="2018-07" db="EMBL/GenBank/DDBJ databases">
        <title>Draft genome of the type strain Streptomyces armeniacus ATCC 15676.</title>
        <authorList>
            <person name="Labana P."/>
            <person name="Gosse J.T."/>
            <person name="Boddy C.N."/>
        </authorList>
    </citation>
    <scope>NUCLEOTIDE SEQUENCE [LARGE SCALE GENOMIC DNA]</scope>
    <source>
        <strain evidence="3 4">ATCC 15676</strain>
    </source>
</reference>
<evidence type="ECO:0000259" key="2">
    <source>
        <dbReference type="SMART" id="SM00530"/>
    </source>
</evidence>
<feature type="region of interest" description="Disordered" evidence="1">
    <location>
        <begin position="1"/>
        <end position="25"/>
    </location>
</feature>
<dbReference type="InterPro" id="IPR043917">
    <property type="entry name" value="DUF5753"/>
</dbReference>
<dbReference type="InterPro" id="IPR001387">
    <property type="entry name" value="Cro/C1-type_HTH"/>
</dbReference>
<evidence type="ECO:0000256" key="1">
    <source>
        <dbReference type="SAM" id="MobiDB-lite"/>
    </source>
</evidence>
<dbReference type="EMBL" id="CP031320">
    <property type="protein sequence ID" value="AXK35129.1"/>
    <property type="molecule type" value="Genomic_DNA"/>
</dbReference>
<dbReference type="Pfam" id="PF19054">
    <property type="entry name" value="DUF5753"/>
    <property type="match status" value="1"/>
</dbReference>
<feature type="domain" description="HTH cro/C1-type" evidence="2">
    <location>
        <begin position="41"/>
        <end position="96"/>
    </location>
</feature>
<dbReference type="InterPro" id="IPR010982">
    <property type="entry name" value="Lambda_DNA-bd_dom_sf"/>
</dbReference>
<dbReference type="SMART" id="SM00530">
    <property type="entry name" value="HTH_XRE"/>
    <property type="match status" value="1"/>
</dbReference>
<dbReference type="SUPFAM" id="SSF47413">
    <property type="entry name" value="lambda repressor-like DNA-binding domains"/>
    <property type="match status" value="1"/>
</dbReference>
<dbReference type="Pfam" id="PF13560">
    <property type="entry name" value="HTH_31"/>
    <property type="match status" value="1"/>
</dbReference>
<dbReference type="RefSeq" id="WP_208881074.1">
    <property type="nucleotide sequence ID" value="NZ_CP031320.1"/>
</dbReference>